<dbReference type="AlphaFoldDB" id="A0AAN6Z7G5"/>
<reference evidence="1" key="2">
    <citation type="submission" date="2023-05" db="EMBL/GenBank/DDBJ databases">
        <authorList>
            <consortium name="Lawrence Berkeley National Laboratory"/>
            <person name="Steindorff A."/>
            <person name="Hensen N."/>
            <person name="Bonometti L."/>
            <person name="Westerberg I."/>
            <person name="Brannstrom I.O."/>
            <person name="Guillou S."/>
            <person name="Cros-Aarteil S."/>
            <person name="Calhoun S."/>
            <person name="Haridas S."/>
            <person name="Kuo A."/>
            <person name="Mondo S."/>
            <person name="Pangilinan J."/>
            <person name="Riley R."/>
            <person name="Labutti K."/>
            <person name="Andreopoulos B."/>
            <person name="Lipzen A."/>
            <person name="Chen C."/>
            <person name="Yanf M."/>
            <person name="Daum C."/>
            <person name="Ng V."/>
            <person name="Clum A."/>
            <person name="Ohm R."/>
            <person name="Martin F."/>
            <person name="Silar P."/>
            <person name="Natvig D."/>
            <person name="Lalanne C."/>
            <person name="Gautier V."/>
            <person name="Ament-Velasquez S.L."/>
            <person name="Kruys A."/>
            <person name="Hutchinson M.I."/>
            <person name="Powell A.J."/>
            <person name="Barry K."/>
            <person name="Miller A.N."/>
            <person name="Grigoriev I.V."/>
            <person name="Debuchy R."/>
            <person name="Gladieux P."/>
            <person name="Thoren M.H."/>
            <person name="Johannesson H."/>
        </authorList>
    </citation>
    <scope>NUCLEOTIDE SEQUENCE</scope>
    <source>
        <strain evidence="1">CBS 731.68</strain>
    </source>
</reference>
<proteinExistence type="predicted"/>
<accession>A0AAN6Z7G5</accession>
<protein>
    <submittedName>
        <fullName evidence="1">Uncharacterized protein</fullName>
    </submittedName>
</protein>
<evidence type="ECO:0000313" key="1">
    <source>
        <dbReference type="EMBL" id="KAK4128585.1"/>
    </source>
</evidence>
<comment type="caution">
    <text evidence="1">The sequence shown here is derived from an EMBL/GenBank/DDBJ whole genome shotgun (WGS) entry which is preliminary data.</text>
</comment>
<keyword evidence="2" id="KW-1185">Reference proteome</keyword>
<dbReference type="RefSeq" id="XP_062652356.1">
    <property type="nucleotide sequence ID" value="XM_062786707.1"/>
</dbReference>
<organism evidence="1 2">
    <name type="scientific">Parathielavia appendiculata</name>
    <dbReference type="NCBI Taxonomy" id="2587402"/>
    <lineage>
        <taxon>Eukaryota</taxon>
        <taxon>Fungi</taxon>
        <taxon>Dikarya</taxon>
        <taxon>Ascomycota</taxon>
        <taxon>Pezizomycotina</taxon>
        <taxon>Sordariomycetes</taxon>
        <taxon>Sordariomycetidae</taxon>
        <taxon>Sordariales</taxon>
        <taxon>Chaetomiaceae</taxon>
        <taxon>Parathielavia</taxon>
    </lineage>
</organism>
<reference evidence="1" key="1">
    <citation type="journal article" date="2023" name="Mol. Phylogenet. Evol.">
        <title>Genome-scale phylogeny and comparative genomics of the fungal order Sordariales.</title>
        <authorList>
            <person name="Hensen N."/>
            <person name="Bonometti L."/>
            <person name="Westerberg I."/>
            <person name="Brannstrom I.O."/>
            <person name="Guillou S."/>
            <person name="Cros-Aarteil S."/>
            <person name="Calhoun S."/>
            <person name="Haridas S."/>
            <person name="Kuo A."/>
            <person name="Mondo S."/>
            <person name="Pangilinan J."/>
            <person name="Riley R."/>
            <person name="LaButti K."/>
            <person name="Andreopoulos B."/>
            <person name="Lipzen A."/>
            <person name="Chen C."/>
            <person name="Yan M."/>
            <person name="Daum C."/>
            <person name="Ng V."/>
            <person name="Clum A."/>
            <person name="Steindorff A."/>
            <person name="Ohm R.A."/>
            <person name="Martin F."/>
            <person name="Silar P."/>
            <person name="Natvig D.O."/>
            <person name="Lalanne C."/>
            <person name="Gautier V."/>
            <person name="Ament-Velasquez S.L."/>
            <person name="Kruys A."/>
            <person name="Hutchinson M.I."/>
            <person name="Powell A.J."/>
            <person name="Barry K."/>
            <person name="Miller A.N."/>
            <person name="Grigoriev I.V."/>
            <person name="Debuchy R."/>
            <person name="Gladieux P."/>
            <person name="Hiltunen Thoren M."/>
            <person name="Johannesson H."/>
        </authorList>
    </citation>
    <scope>NUCLEOTIDE SEQUENCE</scope>
    <source>
        <strain evidence="1">CBS 731.68</strain>
    </source>
</reference>
<evidence type="ECO:0000313" key="2">
    <source>
        <dbReference type="Proteomes" id="UP001302602"/>
    </source>
</evidence>
<dbReference type="GeneID" id="87823475"/>
<sequence>MTLCFLCHDPCHIPVCLALTLSGFLYGVSDELLTAIQLESQLYVSIANLQFPLESPAVNRSVHKINNPPLLGIPRHQQAQSHKCSHLLSNHGIARRLRVDNPGSV</sequence>
<dbReference type="EMBL" id="MU853223">
    <property type="protein sequence ID" value="KAK4128585.1"/>
    <property type="molecule type" value="Genomic_DNA"/>
</dbReference>
<name>A0AAN6Z7G5_9PEZI</name>
<dbReference type="Proteomes" id="UP001302602">
    <property type="component" value="Unassembled WGS sequence"/>
</dbReference>
<gene>
    <name evidence="1" type="ORF">N657DRAFT_30586</name>
</gene>